<dbReference type="Gene3D" id="3.40.1620.10">
    <property type="entry name" value="YefM-like domain"/>
    <property type="match status" value="1"/>
</dbReference>
<evidence type="ECO:0000256" key="1">
    <source>
        <dbReference type="ARBA" id="ARBA00009981"/>
    </source>
</evidence>
<evidence type="ECO:0000313" key="3">
    <source>
        <dbReference type="EMBL" id="CAB4950150.1"/>
    </source>
</evidence>
<dbReference type="InterPro" id="IPR029060">
    <property type="entry name" value="PIN-like_dom_sf"/>
</dbReference>
<dbReference type="Gene3D" id="3.40.50.1010">
    <property type="entry name" value="5'-nuclease"/>
    <property type="match status" value="1"/>
</dbReference>
<name>A0A6J7K2B6_9ZZZZ</name>
<organism evidence="3">
    <name type="scientific">freshwater metagenome</name>
    <dbReference type="NCBI Taxonomy" id="449393"/>
    <lineage>
        <taxon>unclassified sequences</taxon>
        <taxon>metagenomes</taxon>
        <taxon>ecological metagenomes</taxon>
    </lineage>
</organism>
<accession>A0A6J7K2B6</accession>
<dbReference type="Pfam" id="PF01850">
    <property type="entry name" value="PIN"/>
    <property type="match status" value="1"/>
</dbReference>
<comment type="similarity">
    <text evidence="1">Belongs to the phD/YefM antitoxin family.</text>
</comment>
<dbReference type="EMBL" id="CAFBNE010000042">
    <property type="protein sequence ID" value="CAB4950150.1"/>
    <property type="molecule type" value="Genomic_DNA"/>
</dbReference>
<dbReference type="SUPFAM" id="SSF143120">
    <property type="entry name" value="YefM-like"/>
    <property type="match status" value="1"/>
</dbReference>
<dbReference type="InterPro" id="IPR036165">
    <property type="entry name" value="YefM-like_sf"/>
</dbReference>
<gene>
    <name evidence="3" type="ORF">UFOPK3772_01485</name>
</gene>
<sequence length="209" mass="22186">MTEHVSHCATLKNMAEVGFRALKQNASAEVADVAGGEIVTITDRGRPVAQMIPILNSNLQLMIDSGRARPPSRDIGDRLAPEAGPSLSAELALMRDAETEALLDWIAETKPLLVAGDLARTELLRAVRRTAPDRVLRARVVLDSITLLAITTPLFEAAGRLGPSDLRTPDALHVASALALGDDLVAVVTYDRRLTDAAAMNGMPIVAPG</sequence>
<proteinExistence type="inferred from homology"/>
<dbReference type="SUPFAM" id="SSF88723">
    <property type="entry name" value="PIN domain-like"/>
    <property type="match status" value="1"/>
</dbReference>
<dbReference type="InterPro" id="IPR002716">
    <property type="entry name" value="PIN_dom"/>
</dbReference>
<feature type="domain" description="PIN" evidence="2">
    <location>
        <begin position="95"/>
        <end position="198"/>
    </location>
</feature>
<reference evidence="3" key="1">
    <citation type="submission" date="2020-05" db="EMBL/GenBank/DDBJ databases">
        <authorList>
            <person name="Chiriac C."/>
            <person name="Salcher M."/>
            <person name="Ghai R."/>
            <person name="Kavagutti S V."/>
        </authorList>
    </citation>
    <scope>NUCLEOTIDE SEQUENCE</scope>
</reference>
<dbReference type="CDD" id="cd09874">
    <property type="entry name" value="PIN_MT3492-like"/>
    <property type="match status" value="1"/>
</dbReference>
<dbReference type="AlphaFoldDB" id="A0A6J7K2B6"/>
<protein>
    <submittedName>
        <fullName evidence="3">Unannotated protein</fullName>
    </submittedName>
</protein>
<evidence type="ECO:0000259" key="2">
    <source>
        <dbReference type="Pfam" id="PF01850"/>
    </source>
</evidence>